<evidence type="ECO:0000256" key="4">
    <source>
        <dbReference type="ARBA" id="ARBA00008373"/>
    </source>
</evidence>
<dbReference type="Pfam" id="PF01020">
    <property type="entry name" value="Ribosomal_L40e"/>
    <property type="match status" value="1"/>
</dbReference>
<evidence type="ECO:0000256" key="2">
    <source>
        <dbReference type="ARBA" id="ARBA00004123"/>
    </source>
</evidence>
<dbReference type="InterPro" id="IPR029071">
    <property type="entry name" value="Ubiquitin-like_domsf"/>
</dbReference>
<evidence type="ECO:0000256" key="6">
    <source>
        <dbReference type="ARBA" id="ARBA00022490"/>
    </source>
</evidence>
<comment type="similarity">
    <text evidence="4">In the N-terminal section; belongs to the ubiquitin family.</text>
</comment>
<dbReference type="SMART" id="SM01377">
    <property type="entry name" value="Ribosomal_L40e"/>
    <property type="match status" value="1"/>
</dbReference>
<feature type="region of interest" description="Disordered" evidence="12">
    <location>
        <begin position="552"/>
        <end position="588"/>
    </location>
</feature>
<dbReference type="Gene3D" id="3.10.20.90">
    <property type="entry name" value="Phosphatidylinositol 3-kinase Catalytic Subunit, Chain A, domain 1"/>
    <property type="match status" value="1"/>
</dbReference>
<dbReference type="PROSITE" id="PS50053">
    <property type="entry name" value="UBIQUITIN_2"/>
    <property type="match status" value="1"/>
</dbReference>
<dbReference type="EMBL" id="CAUYUJ010015083">
    <property type="protein sequence ID" value="CAK0849693.1"/>
    <property type="molecule type" value="Genomic_DNA"/>
</dbReference>
<sequence>MPSMTRTRVHTLCHTCKSSRLLPSGRCLKGAVMNGVPAAAWLLLPPVVVIWLVRADGADACARLAPARGSASGSIERGLQRQPSEAWSRYGGRAATLGSLADGLPYVPSIRKSCPGAGGSYANASSADTAKLLAQLQAAFAKLRRPTVHKSSAAEDAVSMAQTVGEAERLAMLPSLEETPPAHVVAADLIGLAEEAEELSSERGGPGATRAAVGSLQICFAWPALKRDSEVFTVPGRSGEARDRVRACVVAERAAHEDFESPAVSPGSPGVGADGSGEPERGVTGQAQQEAEKDENEDEVINEEPAAQEGVRSLVAEPPLYTFENHRISEIPDSSRSEAALAAAPPPDTRGDRASRGAGVVPIVCQRPESWPERPEDTDRRFNCGQMGFCCGLVGFSATKADRGGSLGWRAMQIFVKTLTGKTITLDVEASDTIDNVKAKIQDKEGIPPDQQRLIFAGKQLEDGRTLSDYNIQKESTLHLVLRLRGGVIEPSLAVLARKYNCDKMICRKCYARLPARAVNCRKKKCGHRGIGVQAFLARPWEAQTLVLRPGSAQDEDDDLCDGAGGRDNPKGLRRRKRAGQAARERRNGGIRPVHGASILSSLRGHIGAGGGRLQDTCRSCAQGSLVHVLRFALFAATSWSMSCALSAGVGRW</sequence>
<evidence type="ECO:0000256" key="3">
    <source>
        <dbReference type="ARBA" id="ARBA00004496"/>
    </source>
</evidence>
<evidence type="ECO:0000313" key="15">
    <source>
        <dbReference type="Proteomes" id="UP001189429"/>
    </source>
</evidence>
<organism evidence="14 15">
    <name type="scientific">Prorocentrum cordatum</name>
    <dbReference type="NCBI Taxonomy" id="2364126"/>
    <lineage>
        <taxon>Eukaryota</taxon>
        <taxon>Sar</taxon>
        <taxon>Alveolata</taxon>
        <taxon>Dinophyceae</taxon>
        <taxon>Prorocentrales</taxon>
        <taxon>Prorocentraceae</taxon>
        <taxon>Prorocentrum</taxon>
    </lineage>
</organism>
<dbReference type="CDD" id="cd01803">
    <property type="entry name" value="Ubl_ubiquitin"/>
    <property type="match status" value="1"/>
</dbReference>
<name>A0ABN9TU39_9DINO</name>
<dbReference type="Proteomes" id="UP001189429">
    <property type="component" value="Unassembled WGS sequence"/>
</dbReference>
<feature type="compositionally biased region" description="Acidic residues" evidence="12">
    <location>
        <begin position="292"/>
        <end position="302"/>
    </location>
</feature>
<dbReference type="SMART" id="SM00213">
    <property type="entry name" value="UBQ"/>
    <property type="match status" value="1"/>
</dbReference>
<evidence type="ECO:0000256" key="12">
    <source>
        <dbReference type="SAM" id="MobiDB-lite"/>
    </source>
</evidence>
<comment type="subunit">
    <text evidence="11">Part of the 60S ribosomal subunit.</text>
</comment>
<evidence type="ECO:0000256" key="9">
    <source>
        <dbReference type="ARBA" id="ARBA00023242"/>
    </source>
</evidence>
<evidence type="ECO:0000256" key="11">
    <source>
        <dbReference type="ARBA" id="ARBA00035124"/>
    </source>
</evidence>
<feature type="region of interest" description="Disordered" evidence="12">
    <location>
        <begin position="255"/>
        <end position="314"/>
    </location>
</feature>
<dbReference type="InterPro" id="IPR038587">
    <property type="entry name" value="Ribosomal_eL40_sf"/>
</dbReference>
<accession>A0ABN9TU39</accession>
<reference evidence="14" key="1">
    <citation type="submission" date="2023-10" db="EMBL/GenBank/DDBJ databases">
        <authorList>
            <person name="Chen Y."/>
            <person name="Shah S."/>
            <person name="Dougan E. K."/>
            <person name="Thang M."/>
            <person name="Chan C."/>
        </authorList>
    </citation>
    <scope>NUCLEOTIDE SEQUENCE [LARGE SCALE GENOMIC DNA]</scope>
</reference>
<evidence type="ECO:0000256" key="7">
    <source>
        <dbReference type="ARBA" id="ARBA00022499"/>
    </source>
</evidence>
<dbReference type="SUPFAM" id="SSF54236">
    <property type="entry name" value="Ubiquitin-like"/>
    <property type="match status" value="1"/>
</dbReference>
<feature type="domain" description="Ubiquitin-like" evidence="13">
    <location>
        <begin position="412"/>
        <end position="487"/>
    </location>
</feature>
<comment type="subcellular location">
    <subcellularLocation>
        <location evidence="3">Cytoplasm</location>
    </subcellularLocation>
    <subcellularLocation>
        <location evidence="2">Nucleus</location>
    </subcellularLocation>
</comment>
<keyword evidence="8" id="KW-0689">Ribosomal protein</keyword>
<dbReference type="Gene3D" id="4.10.1060.50">
    <property type="match status" value="1"/>
</dbReference>
<dbReference type="InterPro" id="IPR000626">
    <property type="entry name" value="Ubiquitin-like_dom"/>
</dbReference>
<keyword evidence="15" id="KW-1185">Reference proteome</keyword>
<keyword evidence="6" id="KW-0963">Cytoplasm</keyword>
<dbReference type="PANTHER" id="PTHR10666">
    <property type="entry name" value="UBIQUITIN"/>
    <property type="match status" value="1"/>
</dbReference>
<evidence type="ECO:0000259" key="13">
    <source>
        <dbReference type="PROSITE" id="PS50053"/>
    </source>
</evidence>
<gene>
    <name evidence="14" type="ORF">PCOR1329_LOCUS42319</name>
</gene>
<comment type="function">
    <text evidence="1">Component of the 60S subunit of the ribosome.</text>
</comment>
<comment type="caution">
    <text evidence="14">The sequence shown here is derived from an EMBL/GenBank/DDBJ whole genome shotgun (WGS) entry which is preliminary data.</text>
</comment>
<dbReference type="PRINTS" id="PR00348">
    <property type="entry name" value="UBIQUITIN"/>
</dbReference>
<keyword evidence="9" id="KW-0539">Nucleus</keyword>
<dbReference type="SUPFAM" id="SSF57829">
    <property type="entry name" value="Zn-binding ribosomal proteins"/>
    <property type="match status" value="1"/>
</dbReference>
<evidence type="ECO:0000256" key="5">
    <source>
        <dbReference type="ARBA" id="ARBA00010570"/>
    </source>
</evidence>
<dbReference type="Pfam" id="PF00240">
    <property type="entry name" value="ubiquitin"/>
    <property type="match status" value="1"/>
</dbReference>
<evidence type="ECO:0000313" key="14">
    <source>
        <dbReference type="EMBL" id="CAK0849693.1"/>
    </source>
</evidence>
<evidence type="ECO:0000256" key="1">
    <source>
        <dbReference type="ARBA" id="ARBA00002241"/>
    </source>
</evidence>
<comment type="similarity">
    <text evidence="5">In the C-terminal section; belongs to the eukaryotic ribosomal protein eL40 family.</text>
</comment>
<feature type="region of interest" description="Disordered" evidence="12">
    <location>
        <begin position="329"/>
        <end position="356"/>
    </location>
</feature>
<keyword evidence="7" id="KW-1017">Isopeptide bond</keyword>
<evidence type="ECO:0000256" key="8">
    <source>
        <dbReference type="ARBA" id="ARBA00022980"/>
    </source>
</evidence>
<proteinExistence type="inferred from homology"/>
<dbReference type="InterPro" id="IPR050158">
    <property type="entry name" value="Ubiquitin_ubiquitin-like"/>
</dbReference>
<dbReference type="PROSITE" id="PS00299">
    <property type="entry name" value="UBIQUITIN_1"/>
    <property type="match status" value="1"/>
</dbReference>
<dbReference type="InterPro" id="IPR019956">
    <property type="entry name" value="Ubiquitin_dom"/>
</dbReference>
<evidence type="ECO:0000256" key="10">
    <source>
        <dbReference type="ARBA" id="ARBA00023274"/>
    </source>
</evidence>
<dbReference type="InterPro" id="IPR019954">
    <property type="entry name" value="Ubiquitin_CS"/>
</dbReference>
<keyword evidence="10" id="KW-0687">Ribonucleoprotein</keyword>
<protein>
    <recommendedName>
        <fullName evidence="13">Ubiquitin-like domain-containing protein</fullName>
    </recommendedName>
</protein>
<dbReference type="InterPro" id="IPR001975">
    <property type="entry name" value="Ribosomal_eL40_dom"/>
</dbReference>
<dbReference type="InterPro" id="IPR011332">
    <property type="entry name" value="Ribosomal_zn-bd"/>
</dbReference>